<organism evidence="1 2">
    <name type="scientific">Dictyobacter vulcani</name>
    <dbReference type="NCBI Taxonomy" id="2607529"/>
    <lineage>
        <taxon>Bacteria</taxon>
        <taxon>Bacillati</taxon>
        <taxon>Chloroflexota</taxon>
        <taxon>Ktedonobacteria</taxon>
        <taxon>Ktedonobacterales</taxon>
        <taxon>Dictyobacteraceae</taxon>
        <taxon>Dictyobacter</taxon>
    </lineage>
</organism>
<evidence type="ECO:0000313" key="1">
    <source>
        <dbReference type="EMBL" id="GER86322.1"/>
    </source>
</evidence>
<name>A0A5J4KHJ7_9CHLR</name>
<dbReference type="AlphaFoldDB" id="A0A5J4KHJ7"/>
<evidence type="ECO:0000313" key="2">
    <source>
        <dbReference type="Proteomes" id="UP000326912"/>
    </source>
</evidence>
<dbReference type="EMBL" id="BKZW01000001">
    <property type="protein sequence ID" value="GER86322.1"/>
    <property type="molecule type" value="Genomic_DNA"/>
</dbReference>
<gene>
    <name evidence="1" type="ORF">KDW_04840</name>
</gene>
<reference evidence="1 2" key="1">
    <citation type="submission" date="2019-10" db="EMBL/GenBank/DDBJ databases">
        <title>Dictyobacter vulcani sp. nov., within the class Ktedonobacteria, isolated from soil of volcanic Mt. Zao.</title>
        <authorList>
            <person name="Zheng Y."/>
            <person name="Wang C.M."/>
            <person name="Sakai Y."/>
            <person name="Abe K."/>
            <person name="Yokota A."/>
            <person name="Yabe S."/>
        </authorList>
    </citation>
    <scope>NUCLEOTIDE SEQUENCE [LARGE SCALE GENOMIC DNA]</scope>
    <source>
        <strain evidence="1 2">W12</strain>
    </source>
</reference>
<dbReference type="Proteomes" id="UP000326912">
    <property type="component" value="Unassembled WGS sequence"/>
</dbReference>
<sequence length="84" mass="9791">MAAENQSITPAKRKRLLKTYGPCPAGYTYDELERFLDLLCGMYSDLYTCTELRNIVVHNPFDRSEHPQQIKLLDLVDWLECLLI</sequence>
<accession>A0A5J4KHJ7</accession>
<comment type="caution">
    <text evidence="1">The sequence shown here is derived from an EMBL/GenBank/DDBJ whole genome shotgun (WGS) entry which is preliminary data.</text>
</comment>
<protein>
    <submittedName>
        <fullName evidence="1">Uncharacterized protein</fullName>
    </submittedName>
</protein>
<proteinExistence type="predicted"/>
<keyword evidence="2" id="KW-1185">Reference proteome</keyword>